<dbReference type="SUPFAM" id="SSF48695">
    <property type="entry name" value="Multiheme cytochromes"/>
    <property type="match status" value="1"/>
</dbReference>
<reference evidence="3" key="1">
    <citation type="submission" date="2022-08" db="EMBL/GenBank/DDBJ databases">
        <title>Draft genome sequencing of Roseisolibacter agri AW1220.</title>
        <authorList>
            <person name="Tobiishi Y."/>
            <person name="Tonouchi A."/>
        </authorList>
    </citation>
    <scope>NUCLEOTIDE SEQUENCE</scope>
    <source>
        <strain evidence="3">AW1220</strain>
    </source>
</reference>
<accession>A0AA37Q6V8</accession>
<dbReference type="Gene3D" id="3.90.10.10">
    <property type="entry name" value="Cytochrome C3"/>
    <property type="match status" value="2"/>
</dbReference>
<name>A0AA37Q6V8_9BACT</name>
<feature type="signal peptide" evidence="1">
    <location>
        <begin position="1"/>
        <end position="21"/>
    </location>
</feature>
<dbReference type="Proteomes" id="UP001161325">
    <property type="component" value="Unassembled WGS sequence"/>
</dbReference>
<feature type="domain" description="Cytochrome c7-like" evidence="2">
    <location>
        <begin position="117"/>
        <end position="198"/>
    </location>
</feature>
<evidence type="ECO:0000256" key="1">
    <source>
        <dbReference type="SAM" id="SignalP"/>
    </source>
</evidence>
<keyword evidence="4" id="KW-1185">Reference proteome</keyword>
<keyword evidence="1" id="KW-0732">Signal</keyword>
<dbReference type="Pfam" id="PF14522">
    <property type="entry name" value="Cytochrome_C7"/>
    <property type="match status" value="1"/>
</dbReference>
<protein>
    <recommendedName>
        <fullName evidence="2">Cytochrome c7-like domain-containing protein</fullName>
    </recommendedName>
</protein>
<dbReference type="InterPro" id="IPR036280">
    <property type="entry name" value="Multihaem_cyt_sf"/>
</dbReference>
<comment type="caution">
    <text evidence="3">The sequence shown here is derived from an EMBL/GenBank/DDBJ whole genome shotgun (WGS) entry which is preliminary data.</text>
</comment>
<sequence length="199" mass="21258">MIPGFLALAAAATVLSAYSGASSSQGREPVQPVNFPHPKHVLPTAQGGLGMNCVYCHFSANKAPDPGMPAVGTCMGCHLLVTGKADSSKREIAKLASYYNKKLPVPWVRIHKVPDYVQFPHMRHVNAGVTCQSCHGQVQNMARVYQASSLNMGWCVNCHVNGYNAAEGHRLAGAPDSVIKAAAAVPARKARYDCAICHY</sequence>
<dbReference type="CDD" id="cd08168">
    <property type="entry name" value="Cytochrom_C3"/>
    <property type="match status" value="1"/>
</dbReference>
<proteinExistence type="predicted"/>
<dbReference type="PANTHER" id="PTHR39425:SF1">
    <property type="entry name" value="CYTOCHROME C7-LIKE DOMAIN-CONTAINING PROTEIN"/>
    <property type="match status" value="1"/>
</dbReference>
<evidence type="ECO:0000313" key="3">
    <source>
        <dbReference type="EMBL" id="GLC27635.1"/>
    </source>
</evidence>
<evidence type="ECO:0000313" key="4">
    <source>
        <dbReference type="Proteomes" id="UP001161325"/>
    </source>
</evidence>
<dbReference type="InterPro" id="IPR029467">
    <property type="entry name" value="Cyt_c7-like"/>
</dbReference>
<evidence type="ECO:0000259" key="2">
    <source>
        <dbReference type="Pfam" id="PF14522"/>
    </source>
</evidence>
<dbReference type="PANTHER" id="PTHR39425">
    <property type="entry name" value="LIPOPROTEIN CYTOCHROME C"/>
    <property type="match status" value="1"/>
</dbReference>
<organism evidence="3 4">
    <name type="scientific">Roseisolibacter agri</name>
    <dbReference type="NCBI Taxonomy" id="2014610"/>
    <lineage>
        <taxon>Bacteria</taxon>
        <taxon>Pseudomonadati</taxon>
        <taxon>Gemmatimonadota</taxon>
        <taxon>Gemmatimonadia</taxon>
        <taxon>Gemmatimonadales</taxon>
        <taxon>Gemmatimonadaceae</taxon>
        <taxon>Roseisolibacter</taxon>
    </lineage>
</organism>
<gene>
    <name evidence="3" type="ORF">rosag_41480</name>
</gene>
<feature type="chain" id="PRO_5041360126" description="Cytochrome c7-like domain-containing protein" evidence="1">
    <location>
        <begin position="22"/>
        <end position="199"/>
    </location>
</feature>
<dbReference type="AlphaFoldDB" id="A0AA37Q6V8"/>
<dbReference type="EMBL" id="BRXS01000006">
    <property type="protein sequence ID" value="GLC27635.1"/>
    <property type="molecule type" value="Genomic_DNA"/>
</dbReference>